<dbReference type="EMBL" id="QFFM01000009">
    <property type="protein sequence ID" value="PWG66046.1"/>
    <property type="molecule type" value="Genomic_DNA"/>
</dbReference>
<keyword evidence="3" id="KW-1185">Reference proteome</keyword>
<dbReference type="RefSeq" id="WP_109056820.1">
    <property type="nucleotide sequence ID" value="NZ_QFFM01000009.1"/>
</dbReference>
<dbReference type="Proteomes" id="UP000245876">
    <property type="component" value="Unassembled WGS sequence"/>
</dbReference>
<keyword evidence="1" id="KW-0812">Transmembrane</keyword>
<keyword evidence="1" id="KW-1133">Transmembrane helix</keyword>
<evidence type="ECO:0000256" key="1">
    <source>
        <dbReference type="SAM" id="Phobius"/>
    </source>
</evidence>
<dbReference type="OrthoDB" id="3238692at2"/>
<sequence>MYCYKCGAQSAPGQRFCPQCGTKLIAEHAPQQSAGAMPGVQPHVVPQPATVTAAASSAQSHTSRNAIIALAAVAVAIVVSIAIGFASMRYQSFQSAIDACRPKFDSDVWDSEVEGEYSMLNLGDNGKTLTITANSYNYAIADCLYDELNMPTSIQTKIIHTRAIDGTQTDKWNGITATWSFDDDTSIVILER</sequence>
<accession>A0A2U2NA56</accession>
<gene>
    <name evidence="2" type="ORF">DF196_05170</name>
</gene>
<evidence type="ECO:0000313" key="2">
    <source>
        <dbReference type="EMBL" id="PWG66046.1"/>
    </source>
</evidence>
<proteinExistence type="predicted"/>
<keyword evidence="1" id="KW-0472">Membrane</keyword>
<name>A0A2U2NA56_9BIFI</name>
<reference evidence="2 3" key="1">
    <citation type="journal article" date="2018" name="Int. J. Syst. Evol. Microbiol.">
        <title>Bifidobacterium callitrichidarum sp. nov. from the faeces of the emperor tamarin (Saguinus imperator).</title>
        <authorList>
            <person name="Modesto M."/>
            <person name="Michelini S."/>
            <person name="Sansosti M.C."/>
            <person name="De Filippo C."/>
            <person name="Cavalieri D."/>
            <person name="Qvirist L."/>
            <person name="Andlid T."/>
            <person name="Spiezio C."/>
            <person name="Sandri C."/>
            <person name="Pascarelli S."/>
            <person name="Sgorbati B."/>
            <person name="Mattarelli P."/>
        </authorList>
    </citation>
    <scope>NUCLEOTIDE SEQUENCE [LARGE SCALE GENOMIC DNA]</scope>
    <source>
        <strain evidence="2 3">TRI 5</strain>
    </source>
</reference>
<dbReference type="AlphaFoldDB" id="A0A2U2NA56"/>
<feature type="transmembrane region" description="Helical" evidence="1">
    <location>
        <begin position="66"/>
        <end position="86"/>
    </location>
</feature>
<organism evidence="2 3">
    <name type="scientific">Bifidobacterium callitrichidarum</name>
    <dbReference type="NCBI Taxonomy" id="2052941"/>
    <lineage>
        <taxon>Bacteria</taxon>
        <taxon>Bacillati</taxon>
        <taxon>Actinomycetota</taxon>
        <taxon>Actinomycetes</taxon>
        <taxon>Bifidobacteriales</taxon>
        <taxon>Bifidobacteriaceae</taxon>
        <taxon>Bifidobacterium</taxon>
    </lineage>
</organism>
<evidence type="ECO:0000313" key="3">
    <source>
        <dbReference type="Proteomes" id="UP000245876"/>
    </source>
</evidence>
<protein>
    <submittedName>
        <fullName evidence="2">Zinc ribbon domain-containing protein</fullName>
    </submittedName>
</protein>
<comment type="caution">
    <text evidence="2">The sequence shown here is derived from an EMBL/GenBank/DDBJ whole genome shotgun (WGS) entry which is preliminary data.</text>
</comment>